<dbReference type="Proteomes" id="UP000570823">
    <property type="component" value="Unassembled WGS sequence"/>
</dbReference>
<keyword evidence="8" id="KW-1185">Reference proteome</keyword>
<evidence type="ECO:0000256" key="5">
    <source>
        <dbReference type="HAMAP-Rule" id="MF_01407"/>
    </source>
</evidence>
<dbReference type="EMBL" id="JABXWR010000001">
    <property type="protein sequence ID" value="NVO66454.1"/>
    <property type="molecule type" value="Genomic_DNA"/>
</dbReference>
<dbReference type="Pfam" id="PF13401">
    <property type="entry name" value="AAA_22"/>
    <property type="match status" value="1"/>
</dbReference>
<keyword evidence="4 5" id="KW-0067">ATP-binding</keyword>
<evidence type="ECO:0000313" key="7">
    <source>
        <dbReference type="EMBL" id="NVO66454.1"/>
    </source>
</evidence>
<dbReference type="InterPro" id="IPR050311">
    <property type="entry name" value="ORC1/CDC6"/>
</dbReference>
<dbReference type="SUPFAM" id="SSF52540">
    <property type="entry name" value="P-loop containing nucleoside triphosphate hydrolases"/>
    <property type="match status" value="1"/>
</dbReference>
<dbReference type="InterPro" id="IPR055237">
    <property type="entry name" value="Cdc6_lid"/>
</dbReference>
<dbReference type="NCBIfam" id="TIGR02928">
    <property type="entry name" value="orc1/cdc6 family replication initiation protein"/>
    <property type="match status" value="1"/>
</dbReference>
<name>A0A7K4HMI3_9EURY</name>
<dbReference type="InterPro" id="IPR036390">
    <property type="entry name" value="WH_DNA-bd_sf"/>
</dbReference>
<comment type="similarity">
    <text evidence="1 5">Belongs to the CDC6/cdc18 family.</text>
</comment>
<dbReference type="PANTHER" id="PTHR10763:SF26">
    <property type="entry name" value="CELL DIVISION CONTROL PROTEIN 6 HOMOLOG"/>
    <property type="match status" value="1"/>
</dbReference>
<dbReference type="HAMAP" id="MF_01407">
    <property type="entry name" value="ORC1_type_DNA_replic_protein"/>
    <property type="match status" value="1"/>
</dbReference>
<reference evidence="7 8" key="1">
    <citation type="submission" date="2020-06" db="EMBL/GenBank/DDBJ databases">
        <title>Methanofollis fontis sp. nov., a methanogen isolated from marine sediments near a cold seep at Four-Way Closure Ridge offshore southwestern Taiwan.</title>
        <authorList>
            <person name="Chen S.-C."/>
            <person name="Teng N.-H."/>
            <person name="Lin Y.-S."/>
            <person name="Lai M.-C."/>
            <person name="Chen H.-H."/>
            <person name="Wang C.-C."/>
        </authorList>
    </citation>
    <scope>NUCLEOTIDE SEQUENCE [LARGE SCALE GENOMIC DNA]</scope>
    <source>
        <strain evidence="7 8">DSM 2702</strain>
    </source>
</reference>
<dbReference type="InterPro" id="IPR027417">
    <property type="entry name" value="P-loop_NTPase"/>
</dbReference>
<dbReference type="Gene3D" id="1.10.8.60">
    <property type="match status" value="1"/>
</dbReference>
<evidence type="ECO:0000256" key="2">
    <source>
        <dbReference type="ARBA" id="ARBA00022705"/>
    </source>
</evidence>
<gene>
    <name evidence="7" type="ORF">HWN36_03795</name>
</gene>
<keyword evidence="2 5" id="KW-0235">DNA replication</keyword>
<evidence type="ECO:0000259" key="6">
    <source>
        <dbReference type="SMART" id="SM00382"/>
    </source>
</evidence>
<dbReference type="GO" id="GO:0016887">
    <property type="term" value="F:ATP hydrolysis activity"/>
    <property type="evidence" value="ECO:0007669"/>
    <property type="project" value="InterPro"/>
</dbReference>
<sequence length="401" mass="44273">MRHPSLMSDQTLFRDPAIFETTHLPEVFNYRDAQMNDLAFALRPAVQGFSPLNTVLRGPPGTGKTTAVRRIFAEVREVTQRVVPVLVSCQTERAPNTIYSQIFFAVFGHMPPRSGVANERILEKVALRLIERKAALVVCLDDAHYLIPDGTLNRVLSAILRMYEAWPGTHTGVFLTISDLATDFSRTLNPATLSVLHAANVYFMPYGAAEIREILLDRIRMGLYPGVVPPAALEYLVERTYACGDLRMGLDLVRRAATTAEREARTEVTVGDLAAAFEVSRHLEVATVVRTLSSSERAVLDAVLAAWVEGDGPATAGAVYKRLGERERISYSTFHERLGKLEFLRLLDLKVRHEKGRTREIFVREGVEEVLQVPAGSSGASLKCAAGVCDDEKCRYEGGGG</sequence>
<feature type="binding site" evidence="5">
    <location>
        <begin position="62"/>
        <end position="66"/>
    </location>
    <ligand>
        <name>ATP</name>
        <dbReference type="ChEBI" id="CHEBI:30616"/>
    </ligand>
</feature>
<dbReference type="SUPFAM" id="SSF46785">
    <property type="entry name" value="Winged helix' DNA-binding domain"/>
    <property type="match status" value="1"/>
</dbReference>
<feature type="domain" description="AAA+ ATPase" evidence="6">
    <location>
        <begin position="50"/>
        <end position="225"/>
    </location>
</feature>
<evidence type="ECO:0000256" key="1">
    <source>
        <dbReference type="ARBA" id="ARBA00006184"/>
    </source>
</evidence>
<dbReference type="NCBIfam" id="NF001624">
    <property type="entry name" value="PRK00411.1-2"/>
    <property type="match status" value="1"/>
</dbReference>
<evidence type="ECO:0000256" key="4">
    <source>
        <dbReference type="ARBA" id="ARBA00022840"/>
    </source>
</evidence>
<keyword evidence="3 5" id="KW-0547">Nucleotide-binding</keyword>
<dbReference type="CDD" id="cd18139">
    <property type="entry name" value="HLD_clamp_RarA"/>
    <property type="match status" value="1"/>
</dbReference>
<dbReference type="InterPro" id="IPR014277">
    <property type="entry name" value="Orc1/Cdc6_arc"/>
</dbReference>
<dbReference type="SMART" id="SM00382">
    <property type="entry name" value="AAA"/>
    <property type="match status" value="1"/>
</dbReference>
<protein>
    <recommendedName>
        <fullName evidence="5">ORC1-type DNA replication protein</fullName>
    </recommendedName>
</protein>
<dbReference type="AlphaFoldDB" id="A0A7K4HMI3"/>
<dbReference type="Gene3D" id="3.40.50.300">
    <property type="entry name" value="P-loop containing nucleotide triphosphate hydrolases"/>
    <property type="match status" value="1"/>
</dbReference>
<dbReference type="RefSeq" id="WP_176788149.1">
    <property type="nucleotide sequence ID" value="NZ_JABXWR010000001.1"/>
</dbReference>
<dbReference type="InterPro" id="IPR049945">
    <property type="entry name" value="AAA_22"/>
</dbReference>
<dbReference type="PANTHER" id="PTHR10763">
    <property type="entry name" value="CELL DIVISION CONTROL PROTEIN 6-RELATED"/>
    <property type="match status" value="1"/>
</dbReference>
<feature type="binding site" evidence="5">
    <location>
        <position position="218"/>
    </location>
    <ligand>
        <name>ATP</name>
        <dbReference type="ChEBI" id="CHEBI:30616"/>
    </ligand>
</feature>
<dbReference type="GO" id="GO:0005524">
    <property type="term" value="F:ATP binding"/>
    <property type="evidence" value="ECO:0007669"/>
    <property type="project" value="UniProtKB-UniRule"/>
</dbReference>
<evidence type="ECO:0000256" key="3">
    <source>
        <dbReference type="ARBA" id="ARBA00022741"/>
    </source>
</evidence>
<dbReference type="Pfam" id="PF22703">
    <property type="entry name" value="Cdc6_lid"/>
    <property type="match status" value="1"/>
</dbReference>
<dbReference type="GO" id="GO:0006260">
    <property type="term" value="P:DNA replication"/>
    <property type="evidence" value="ECO:0007669"/>
    <property type="project" value="UniProtKB-UniRule"/>
</dbReference>
<dbReference type="OrthoDB" id="111564at2157"/>
<proteinExistence type="inferred from homology"/>
<evidence type="ECO:0000313" key="8">
    <source>
        <dbReference type="Proteomes" id="UP000570823"/>
    </source>
</evidence>
<comment type="function">
    <text evidence="5">Involved in regulation of DNA replication.</text>
</comment>
<dbReference type="InterPro" id="IPR003593">
    <property type="entry name" value="AAA+_ATPase"/>
</dbReference>
<comment type="caution">
    <text evidence="7">The sequence shown here is derived from an EMBL/GenBank/DDBJ whole genome shotgun (WGS) entry which is preliminary data.</text>
</comment>
<organism evidence="7 8">
    <name type="scientific">Methanofollis tationis</name>
    <dbReference type="NCBI Taxonomy" id="81417"/>
    <lineage>
        <taxon>Archaea</taxon>
        <taxon>Methanobacteriati</taxon>
        <taxon>Methanobacteriota</taxon>
        <taxon>Stenosarchaea group</taxon>
        <taxon>Methanomicrobia</taxon>
        <taxon>Methanomicrobiales</taxon>
        <taxon>Methanomicrobiaceae</taxon>
        <taxon>Methanofollis</taxon>
    </lineage>
</organism>
<feature type="binding site" evidence="5">
    <location>
        <position position="206"/>
    </location>
    <ligand>
        <name>ATP</name>
        <dbReference type="ChEBI" id="CHEBI:30616"/>
    </ligand>
</feature>
<accession>A0A7K4HMI3</accession>